<dbReference type="AlphaFoldDB" id="A0A4U5PFV9"/>
<dbReference type="OrthoDB" id="6253837at2759"/>
<dbReference type="PROSITE" id="PS50082">
    <property type="entry name" value="WD_REPEATS_2"/>
    <property type="match status" value="4"/>
</dbReference>
<dbReference type="Proteomes" id="UP000298663">
    <property type="component" value="Unassembled WGS sequence"/>
</dbReference>
<dbReference type="Pfam" id="PF08154">
    <property type="entry name" value="NLE"/>
    <property type="match status" value="1"/>
</dbReference>
<keyword evidence="5 6" id="KW-0539">Nucleus</keyword>
<dbReference type="GO" id="GO:0000463">
    <property type="term" value="P:maturation of LSU-rRNA from tricistronic rRNA transcript (SSU-rRNA, 5.8S rRNA, LSU-rRNA)"/>
    <property type="evidence" value="ECO:0007669"/>
    <property type="project" value="UniProtKB-UniRule"/>
</dbReference>
<evidence type="ECO:0000313" key="10">
    <source>
        <dbReference type="EMBL" id="TKR95340.1"/>
    </source>
</evidence>
<comment type="function">
    <text evidence="6">Required for maturation of ribosomal RNAs and formation of the large ribosomal subunit.</text>
</comment>
<evidence type="ECO:0000256" key="2">
    <source>
        <dbReference type="ARBA" id="ARBA00022552"/>
    </source>
</evidence>
<keyword evidence="1 6" id="KW-0690">Ribosome biogenesis</keyword>
<dbReference type="InterPro" id="IPR012972">
    <property type="entry name" value="NLE"/>
</dbReference>
<comment type="caution">
    <text evidence="10">The sequence shown here is derived from an EMBL/GenBank/DDBJ whole genome shotgun (WGS) entry which is preliminary data.</text>
</comment>
<feature type="repeat" description="WD" evidence="7">
    <location>
        <begin position="280"/>
        <end position="322"/>
    </location>
</feature>
<proteinExistence type="inferred from homology"/>
<reference evidence="10 11" key="1">
    <citation type="journal article" date="2015" name="Genome Biol.">
        <title>Comparative genomics of Steinernema reveals deeply conserved gene regulatory networks.</title>
        <authorList>
            <person name="Dillman A.R."/>
            <person name="Macchietto M."/>
            <person name="Porter C.F."/>
            <person name="Rogers A."/>
            <person name="Williams B."/>
            <person name="Antoshechkin I."/>
            <person name="Lee M.M."/>
            <person name="Goodwin Z."/>
            <person name="Lu X."/>
            <person name="Lewis E.E."/>
            <person name="Goodrich-Blair H."/>
            <person name="Stock S.P."/>
            <person name="Adams B.J."/>
            <person name="Sternberg P.W."/>
            <person name="Mortazavi A."/>
        </authorList>
    </citation>
    <scope>NUCLEOTIDE SEQUENCE [LARGE SCALE GENOMIC DNA]</scope>
    <source>
        <strain evidence="10 11">ALL</strain>
    </source>
</reference>
<dbReference type="EMBL" id="AZBU02000002">
    <property type="protein sequence ID" value="TKR95340.1"/>
    <property type="molecule type" value="Genomic_DNA"/>
</dbReference>
<evidence type="ECO:0000256" key="4">
    <source>
        <dbReference type="ARBA" id="ARBA00022737"/>
    </source>
</evidence>
<comment type="similarity">
    <text evidence="6">Belongs to the WD repeat WDR12/YTM1 family.</text>
</comment>
<dbReference type="HAMAP" id="MF_03029">
    <property type="entry name" value="WDR12"/>
    <property type="match status" value="1"/>
</dbReference>
<comment type="subcellular location">
    <subcellularLocation>
        <location evidence="6">Nucleus</location>
        <location evidence="6">Nucleolus</location>
    </subcellularLocation>
    <subcellularLocation>
        <location evidence="6">Nucleus</location>
        <location evidence="6">Nucleoplasm</location>
    </subcellularLocation>
</comment>
<evidence type="ECO:0000259" key="9">
    <source>
        <dbReference type="Pfam" id="PF08154"/>
    </source>
</evidence>
<dbReference type="InterPro" id="IPR019775">
    <property type="entry name" value="WD40_repeat_CS"/>
</dbReference>
<protein>
    <recommendedName>
        <fullName evidence="6">Ribosome biogenesis protein WDR12 homolog</fullName>
    </recommendedName>
</protein>
<evidence type="ECO:0000256" key="7">
    <source>
        <dbReference type="PROSITE-ProRule" id="PRU00221"/>
    </source>
</evidence>
<accession>A0A4U5PFV9</accession>
<dbReference type="CDD" id="cd00200">
    <property type="entry name" value="WD40"/>
    <property type="match status" value="1"/>
</dbReference>
<feature type="repeat" description="WD" evidence="7">
    <location>
        <begin position="215"/>
        <end position="256"/>
    </location>
</feature>
<gene>
    <name evidence="10" type="ORF">L596_009521</name>
</gene>
<feature type="repeat" description="WD" evidence="7">
    <location>
        <begin position="367"/>
        <end position="409"/>
    </location>
</feature>
<dbReference type="InterPro" id="IPR036322">
    <property type="entry name" value="WD40_repeat_dom_sf"/>
</dbReference>
<dbReference type="GO" id="GO:0000466">
    <property type="term" value="P:maturation of 5.8S rRNA from tricistronic rRNA transcript (SSU-rRNA, 5.8S rRNA, LSU-rRNA)"/>
    <property type="evidence" value="ECO:0007669"/>
    <property type="project" value="UniProtKB-UniRule"/>
</dbReference>
<dbReference type="GO" id="GO:0005730">
    <property type="term" value="C:nucleolus"/>
    <property type="evidence" value="ECO:0007669"/>
    <property type="project" value="UniProtKB-SubCell"/>
</dbReference>
<dbReference type="PANTHER" id="PTHR19855">
    <property type="entry name" value="WD40 REPEAT PROTEIN 12, 37"/>
    <property type="match status" value="1"/>
</dbReference>
<dbReference type="PROSITE" id="PS00678">
    <property type="entry name" value="WD_REPEATS_1"/>
    <property type="match status" value="3"/>
</dbReference>
<evidence type="ECO:0000313" key="11">
    <source>
        <dbReference type="Proteomes" id="UP000298663"/>
    </source>
</evidence>
<dbReference type="PROSITE" id="PS50294">
    <property type="entry name" value="WD_REPEATS_REGION"/>
    <property type="match status" value="3"/>
</dbReference>
<dbReference type="InterPro" id="IPR015943">
    <property type="entry name" value="WD40/YVTN_repeat-like_dom_sf"/>
</dbReference>
<sequence length="445" mass="49225">MSSDSGASILSEHEASDDEAQLNEDDVPYFTVSFFTNDEEIKKKLSNTAIGVPSTSDPSRLNSLVNKTIEINDDLWEEKTFDFLIGTNFLRASLDDYVEMTGISTESVIRIECIVREPAPEPDQDLPQTDWVGAVRVTDKAIVSSTYDGYLCIWTHDGKPLLKEQVFEEPIKCLDVGKDNRVYVGSQNQSIAVYEVAVQGKVGTLKVEATLVVSLRGHERSVDCVAVNKDGTRLVSGGFDNYLKVWNVDPADESTEFVKAKDTSKKRKTTAVVKTPMVTLAGHKDAVVATSWTPLNDSHVVTASWDHDIAVWDLELAGQISKLHGQKSFTALSVNPFNGLLLTGSTDPTIRLWDTRSTEGALVKQSFTSHAGWVSGVCWSTVKDYLFISSSFDKTVKMWDNRSAKTPLYTLKGHTDRVLCCDWSFPQIIASGSVDTTLKTFRRSI</sequence>
<dbReference type="Gene3D" id="2.130.10.10">
    <property type="entry name" value="YVTN repeat-like/Quinoprotein amine dehydrogenase"/>
    <property type="match status" value="2"/>
</dbReference>
<dbReference type="InterPro" id="IPR020472">
    <property type="entry name" value="WD40_PAC1"/>
</dbReference>
<feature type="domain" description="NLE" evidence="9">
    <location>
        <begin position="32"/>
        <end position="98"/>
    </location>
</feature>
<dbReference type="InterPro" id="IPR001680">
    <property type="entry name" value="WD40_rpt"/>
</dbReference>
<evidence type="ECO:0000256" key="8">
    <source>
        <dbReference type="SAM" id="MobiDB-lite"/>
    </source>
</evidence>
<dbReference type="STRING" id="34508.A0A4U5PFV9"/>
<evidence type="ECO:0000256" key="6">
    <source>
        <dbReference type="HAMAP-Rule" id="MF_03029"/>
    </source>
</evidence>
<evidence type="ECO:0000256" key="1">
    <source>
        <dbReference type="ARBA" id="ARBA00022517"/>
    </source>
</evidence>
<dbReference type="InterPro" id="IPR028599">
    <property type="entry name" value="WDR12/Ytm1"/>
</dbReference>
<dbReference type="SMART" id="SM00320">
    <property type="entry name" value="WD40"/>
    <property type="match status" value="7"/>
</dbReference>
<keyword evidence="11" id="KW-1185">Reference proteome</keyword>
<organism evidence="10 11">
    <name type="scientific">Steinernema carpocapsae</name>
    <name type="common">Entomopathogenic nematode</name>
    <dbReference type="NCBI Taxonomy" id="34508"/>
    <lineage>
        <taxon>Eukaryota</taxon>
        <taxon>Metazoa</taxon>
        <taxon>Ecdysozoa</taxon>
        <taxon>Nematoda</taxon>
        <taxon>Chromadorea</taxon>
        <taxon>Rhabditida</taxon>
        <taxon>Tylenchina</taxon>
        <taxon>Panagrolaimomorpha</taxon>
        <taxon>Strongyloidoidea</taxon>
        <taxon>Steinernematidae</taxon>
        <taxon>Steinernema</taxon>
    </lineage>
</organism>
<evidence type="ECO:0000256" key="3">
    <source>
        <dbReference type="ARBA" id="ARBA00022574"/>
    </source>
</evidence>
<dbReference type="PANTHER" id="PTHR19855:SF11">
    <property type="entry name" value="RIBOSOME BIOGENESIS PROTEIN WDR12"/>
    <property type="match status" value="1"/>
</dbReference>
<keyword evidence="4" id="KW-0677">Repeat</keyword>
<name>A0A4U5PFV9_STECR</name>
<reference evidence="10 11" key="2">
    <citation type="journal article" date="2019" name="G3 (Bethesda)">
        <title>Hybrid Assembly of the Genome of the Entomopathogenic Nematode Steinernema carpocapsae Identifies the X-Chromosome.</title>
        <authorList>
            <person name="Serra L."/>
            <person name="Macchietto M."/>
            <person name="Macias-Munoz A."/>
            <person name="McGill C.J."/>
            <person name="Rodriguez I.M."/>
            <person name="Rodriguez B."/>
            <person name="Murad R."/>
            <person name="Mortazavi A."/>
        </authorList>
    </citation>
    <scope>NUCLEOTIDE SEQUENCE [LARGE SCALE GENOMIC DNA]</scope>
    <source>
        <strain evidence="10 11">ALL</strain>
    </source>
</reference>
<dbReference type="PRINTS" id="PR00320">
    <property type="entry name" value="GPROTEINBRPT"/>
</dbReference>
<feature type="region of interest" description="Disordered" evidence="8">
    <location>
        <begin position="1"/>
        <end position="22"/>
    </location>
</feature>
<dbReference type="GO" id="GO:0005654">
    <property type="term" value="C:nucleoplasm"/>
    <property type="evidence" value="ECO:0007669"/>
    <property type="project" value="UniProtKB-SubCell"/>
</dbReference>
<dbReference type="Pfam" id="PF00400">
    <property type="entry name" value="WD40"/>
    <property type="match status" value="5"/>
</dbReference>
<dbReference type="GO" id="GO:0030687">
    <property type="term" value="C:preribosome, large subunit precursor"/>
    <property type="evidence" value="ECO:0007669"/>
    <property type="project" value="UniProtKB-UniRule"/>
</dbReference>
<keyword evidence="2 6" id="KW-0698">rRNA processing</keyword>
<keyword evidence="3 7" id="KW-0853">WD repeat</keyword>
<evidence type="ECO:0000256" key="5">
    <source>
        <dbReference type="ARBA" id="ARBA00023242"/>
    </source>
</evidence>
<dbReference type="SUPFAM" id="SSF50978">
    <property type="entry name" value="WD40 repeat-like"/>
    <property type="match status" value="1"/>
</dbReference>
<feature type="repeat" description="WD" evidence="7">
    <location>
        <begin position="330"/>
        <end position="363"/>
    </location>
</feature>
<dbReference type="GO" id="GO:0043021">
    <property type="term" value="F:ribonucleoprotein complex binding"/>
    <property type="evidence" value="ECO:0007669"/>
    <property type="project" value="UniProtKB-UniRule"/>
</dbReference>